<dbReference type="AlphaFoldDB" id="A0A3S3MV15"/>
<comment type="caution">
    <text evidence="3">The sequence shown here is derived from an EMBL/GenBank/DDBJ whole genome shotgun (WGS) entry which is preliminary data.</text>
</comment>
<evidence type="ECO:0000256" key="2">
    <source>
        <dbReference type="SAM" id="Phobius"/>
    </source>
</evidence>
<dbReference type="Proteomes" id="UP000283530">
    <property type="component" value="Unassembled WGS sequence"/>
</dbReference>
<feature type="transmembrane region" description="Helical" evidence="2">
    <location>
        <begin position="409"/>
        <end position="436"/>
    </location>
</feature>
<dbReference type="EMBL" id="QPKB01000008">
    <property type="protein sequence ID" value="RWR90298.1"/>
    <property type="molecule type" value="Genomic_DNA"/>
</dbReference>
<feature type="region of interest" description="Disordered" evidence="1">
    <location>
        <begin position="1"/>
        <end position="30"/>
    </location>
</feature>
<gene>
    <name evidence="3" type="ORF">CKAN_01938800</name>
</gene>
<evidence type="ECO:0000313" key="4">
    <source>
        <dbReference type="Proteomes" id="UP000283530"/>
    </source>
</evidence>
<dbReference type="Pfam" id="PF03140">
    <property type="entry name" value="DUF247"/>
    <property type="match status" value="2"/>
</dbReference>
<dbReference type="STRING" id="337451.A0A3S3MV15"/>
<evidence type="ECO:0000256" key="1">
    <source>
        <dbReference type="SAM" id="MobiDB-lite"/>
    </source>
</evidence>
<evidence type="ECO:0000313" key="3">
    <source>
        <dbReference type="EMBL" id="RWR90298.1"/>
    </source>
</evidence>
<proteinExistence type="predicted"/>
<keyword evidence="2" id="KW-1133">Transmembrane helix</keyword>
<dbReference type="PANTHER" id="PTHR31170:SF25">
    <property type="entry name" value="BNAA09G04570D PROTEIN"/>
    <property type="match status" value="1"/>
</dbReference>
<keyword evidence="2" id="KW-0812">Transmembrane</keyword>
<dbReference type="PANTHER" id="PTHR31170">
    <property type="entry name" value="BNAC04G53230D PROTEIN"/>
    <property type="match status" value="1"/>
</dbReference>
<reference evidence="3 4" key="1">
    <citation type="journal article" date="2019" name="Nat. Plants">
        <title>Stout camphor tree genome fills gaps in understanding of flowering plant genome evolution.</title>
        <authorList>
            <person name="Chaw S.M."/>
            <person name="Liu Y.C."/>
            <person name="Wu Y.W."/>
            <person name="Wang H.Y."/>
            <person name="Lin C.I."/>
            <person name="Wu C.S."/>
            <person name="Ke H.M."/>
            <person name="Chang L.Y."/>
            <person name="Hsu C.Y."/>
            <person name="Yang H.T."/>
            <person name="Sudianto E."/>
            <person name="Hsu M.H."/>
            <person name="Wu K.P."/>
            <person name="Wang L.N."/>
            <person name="Leebens-Mack J.H."/>
            <person name="Tsai I.J."/>
        </authorList>
    </citation>
    <scope>NUCLEOTIDE SEQUENCE [LARGE SCALE GENOMIC DNA]</scope>
    <source>
        <strain evidence="4">cv. Chaw 1501</strain>
        <tissue evidence="3">Young leaves</tissue>
    </source>
</reference>
<keyword evidence="2" id="KW-0472">Membrane</keyword>
<name>A0A3S3MV15_9MAGN</name>
<organism evidence="3 4">
    <name type="scientific">Cinnamomum micranthum f. kanehirae</name>
    <dbReference type="NCBI Taxonomy" id="337451"/>
    <lineage>
        <taxon>Eukaryota</taxon>
        <taxon>Viridiplantae</taxon>
        <taxon>Streptophyta</taxon>
        <taxon>Embryophyta</taxon>
        <taxon>Tracheophyta</taxon>
        <taxon>Spermatophyta</taxon>
        <taxon>Magnoliopsida</taxon>
        <taxon>Magnoliidae</taxon>
        <taxon>Laurales</taxon>
        <taxon>Lauraceae</taxon>
        <taxon>Cinnamomum</taxon>
    </lineage>
</organism>
<protein>
    <submittedName>
        <fullName evidence="3">UPF0481 plant-like protein</fullName>
    </submittedName>
</protein>
<accession>A0A3S3MV15</accession>
<dbReference type="OrthoDB" id="1936937at2759"/>
<sequence>MASLASEHSLPPVYPSPSTTTRRDDGIEGVQEDDINTYAKFIDDKLEESTSANGRNEAPMFFIPKIPEILQRDKNDTGPKIISIGPNHRGKPWLQSMEDEKFRRLNEMLDETGLSSKRFVEVLAPLENQVRRCYSDTSGIGSEDFVEMMLLDSYFIIHLLSQVTKDFTKLGESCGCVYVKPPASKQPIPLMGLPITKSQLSPLQIQGASSMIGSPACSLPQKKFIIYLSGCEVFCTYNDHAAKYLEGQNYDEESGITIPSATALHEAGIKFKKRENSILDVNFSDGVLEIPHLLIQHGAVSVFQSLIALEQCLGFYNNNLPQFTVYFYFMDHIINTDSDVKLLQKTGIIEYAHGSEEEVADLFNQLTRGATINPNNYLSGLYKDVNRYCKKKRHIWRAIFLRRHCSNPWTILSLIGALILLVLAFIQSYFSVYAYFRPSSTSPS</sequence>
<dbReference type="InterPro" id="IPR004158">
    <property type="entry name" value="DUF247_pln"/>
</dbReference>
<keyword evidence="4" id="KW-1185">Reference proteome</keyword>